<keyword evidence="2" id="KW-1185">Reference proteome</keyword>
<proteinExistence type="predicted"/>
<evidence type="ECO:0000313" key="1">
    <source>
        <dbReference type="EMBL" id="AFZ67092.1"/>
    </source>
</evidence>
<name>L0A1S4_DEIPD</name>
<organism evidence="1 2">
    <name type="scientific">Deinococcus peraridilitoris (strain DSM 19664 / LMG 22246 / CIP 109416 / KR-200)</name>
    <dbReference type="NCBI Taxonomy" id="937777"/>
    <lineage>
        <taxon>Bacteria</taxon>
        <taxon>Thermotogati</taxon>
        <taxon>Deinococcota</taxon>
        <taxon>Deinococci</taxon>
        <taxon>Deinococcales</taxon>
        <taxon>Deinococcaceae</taxon>
        <taxon>Deinococcus</taxon>
    </lineage>
</organism>
<dbReference type="PATRIC" id="fig|937777.3.peg.1553"/>
<reference evidence="2" key="1">
    <citation type="submission" date="2012-03" db="EMBL/GenBank/DDBJ databases">
        <title>Complete sequence of chromosome of Deinococcus peraridilitoris DSM 19664.</title>
        <authorList>
            <person name="Lucas S."/>
            <person name="Copeland A."/>
            <person name="Lapidus A."/>
            <person name="Glavina del Rio T."/>
            <person name="Dalin E."/>
            <person name="Tice H."/>
            <person name="Bruce D."/>
            <person name="Goodwin L."/>
            <person name="Pitluck S."/>
            <person name="Peters L."/>
            <person name="Mikhailova N."/>
            <person name="Lu M."/>
            <person name="Kyrpides N."/>
            <person name="Mavromatis K."/>
            <person name="Ivanova N."/>
            <person name="Brettin T."/>
            <person name="Detter J.C."/>
            <person name="Han C."/>
            <person name="Larimer F."/>
            <person name="Land M."/>
            <person name="Hauser L."/>
            <person name="Markowitz V."/>
            <person name="Cheng J.-F."/>
            <person name="Hugenholtz P."/>
            <person name="Woyke T."/>
            <person name="Wu D."/>
            <person name="Pukall R."/>
            <person name="Steenblock K."/>
            <person name="Brambilla E."/>
            <person name="Klenk H.-P."/>
            <person name="Eisen J.A."/>
        </authorList>
    </citation>
    <scope>NUCLEOTIDE SEQUENCE [LARGE SCALE GENOMIC DNA]</scope>
    <source>
        <strain evidence="2">DSM 19664 / LMG 22246 / CIP 109416 / KR-200</strain>
    </source>
</reference>
<dbReference type="EMBL" id="CP003382">
    <property type="protein sequence ID" value="AFZ67092.1"/>
    <property type="molecule type" value="Genomic_DNA"/>
</dbReference>
<evidence type="ECO:0000313" key="2">
    <source>
        <dbReference type="Proteomes" id="UP000010467"/>
    </source>
</evidence>
<dbReference type="KEGG" id="dpd:Deipe_1551"/>
<gene>
    <name evidence="1" type="ordered locus">Deipe_1551</name>
</gene>
<protein>
    <submittedName>
        <fullName evidence="1">Uncharacterized protein</fullName>
    </submittedName>
</protein>
<dbReference type="HOGENOM" id="CLU_2522047_0_0_0"/>
<dbReference type="RefSeq" id="WP_015235400.1">
    <property type="nucleotide sequence ID" value="NC_019793.1"/>
</dbReference>
<sequence>MDEVLAEIYSLYDELLPLAVKWGEAERLQSHLDRVRQVIRDAPIVPLAHTGVALHSILYDLQDFKSELRQRYWQAQASRPSLPS</sequence>
<accession>L0A1S4</accession>
<dbReference type="AlphaFoldDB" id="L0A1S4"/>
<dbReference type="Proteomes" id="UP000010467">
    <property type="component" value="Chromosome"/>
</dbReference>